<proteinExistence type="predicted"/>
<reference evidence="1" key="1">
    <citation type="submission" date="2018-06" db="EMBL/GenBank/DDBJ databases">
        <authorList>
            <person name="Zhirakovskaya E."/>
        </authorList>
    </citation>
    <scope>NUCLEOTIDE SEQUENCE</scope>
</reference>
<dbReference type="InterPro" id="IPR036527">
    <property type="entry name" value="SCP2_sterol-bd_dom_sf"/>
</dbReference>
<dbReference type="Gene3D" id="3.30.1050.10">
    <property type="entry name" value="SCP2 sterol-binding domain"/>
    <property type="match status" value="1"/>
</dbReference>
<sequence>MADLFSDEWMKAYMDAWNNEPALAGALAKINFNSVIGYGFQGDDGPTGVITVEDGVVTAAGAYNGEALSWDIRAKQASWDKWLSKGVGMAGLGMAYTTGKMKFVVGDYMSMAKDPRMAGPFIKSFGVMGLV</sequence>
<dbReference type="AlphaFoldDB" id="A0A3B0W450"/>
<evidence type="ECO:0000313" key="1">
    <source>
        <dbReference type="EMBL" id="VAW50655.1"/>
    </source>
</evidence>
<dbReference type="EMBL" id="UOFE01000006">
    <property type="protein sequence ID" value="VAW50655.1"/>
    <property type="molecule type" value="Genomic_DNA"/>
</dbReference>
<dbReference type="SUPFAM" id="SSF55718">
    <property type="entry name" value="SCP-like"/>
    <property type="match status" value="1"/>
</dbReference>
<evidence type="ECO:0008006" key="2">
    <source>
        <dbReference type="Google" id="ProtNLM"/>
    </source>
</evidence>
<organism evidence="1">
    <name type="scientific">hydrothermal vent metagenome</name>
    <dbReference type="NCBI Taxonomy" id="652676"/>
    <lineage>
        <taxon>unclassified sequences</taxon>
        <taxon>metagenomes</taxon>
        <taxon>ecological metagenomes</taxon>
    </lineage>
</organism>
<gene>
    <name evidence="1" type="ORF">MNBD_GAMMA05-2583</name>
</gene>
<accession>A0A3B0W450</accession>
<protein>
    <recommendedName>
        <fullName evidence="2">SCP-2 sterol transfer family protein</fullName>
    </recommendedName>
</protein>
<name>A0A3B0W450_9ZZZZ</name>